<keyword evidence="3" id="KW-1185">Reference proteome</keyword>
<sequence length="760" mass="81559">MLTVQLLGHVHITHEGQVVPTSSKAAALLAYLVLEGRAHHREHLAGLLWDTADALRNLRVELARLRGQGVSPFPARLPMLTLHCATDLHGWLRQPLPQHERELAAWLSPLRGPALSGLEDLGTTAFQGWVDQQRSVIHDQIEERLDAARQRFEGQGQPEAAAQVRARAELLGLHLGPSLPEASPPAERPSALSSEPHPVQPPRDRPQGGELHFEWPEQLSALRQVLERGRQTPQLVLLQGHSGTRRQLLADVVQDTSWQAVHVQGSSQRPLLQAALAQRILGLLPPELRAQALPGDPDAALIRLTELLGQAGVPLLVAVHDVRRVPPWLMPVLKFLLDLPWPLVLVLSTTSAQYFADLRRALGPLGGPHQHAVTLPPLSVRGVMRALEAHEPPEAAATRHTRAARLVQRSEGWPLYARALMQEGSDLTGPGGDLRLPAHVRESLLSGLGDLRPEVREALARLAQLHDRFAPDLAAALLGELAPETLRAGIQAGLLLPAGSREALVLPDLHHRSNDAETSLAFASELLRSAVASTLPAAERHAVRCTLAALLLPTQPGLSHLYAERAGLPDLAAAARAALPALPAAEFRSAPALLVETPPTAPGLTRRECLTPNGYRVALDAGWLEVLRRGRQGPAPLLTLTLPESPAGDWSLTARLDVVDASPPPGISPPPFALGVRTAVGTRQVYSSGPLPDHDADGMTHTFGGVLPLGRWFCLSGQGQGGRPELSVRAVDVALTVGSLNWGGRDALPPQPRQTGRAAG</sequence>
<dbReference type="EMBL" id="BAABRP010000004">
    <property type="protein sequence ID" value="GAA5512786.1"/>
    <property type="molecule type" value="Genomic_DNA"/>
</dbReference>
<protein>
    <recommendedName>
        <fullName evidence="4">SARP family transcriptional regulator</fullName>
    </recommendedName>
</protein>
<proteinExistence type="predicted"/>
<gene>
    <name evidence="2" type="ORF">Dcar01_01510</name>
</gene>
<evidence type="ECO:0000313" key="3">
    <source>
        <dbReference type="Proteomes" id="UP001401887"/>
    </source>
</evidence>
<reference evidence="2 3" key="1">
    <citation type="submission" date="2024-02" db="EMBL/GenBank/DDBJ databases">
        <title>Deinococcus carri NBRC 110142.</title>
        <authorList>
            <person name="Ichikawa N."/>
            <person name="Katano-Makiyama Y."/>
            <person name="Hidaka K."/>
        </authorList>
    </citation>
    <scope>NUCLEOTIDE SEQUENCE [LARGE SCALE GENOMIC DNA]</scope>
    <source>
        <strain evidence="2 3">NBRC 110142</strain>
    </source>
</reference>
<dbReference type="Proteomes" id="UP001401887">
    <property type="component" value="Unassembled WGS sequence"/>
</dbReference>
<accession>A0ABP9W6Q4</accession>
<organism evidence="2 3">
    <name type="scientific">Deinococcus carri</name>
    <dbReference type="NCBI Taxonomy" id="1211323"/>
    <lineage>
        <taxon>Bacteria</taxon>
        <taxon>Thermotogati</taxon>
        <taxon>Deinococcota</taxon>
        <taxon>Deinococci</taxon>
        <taxon>Deinococcales</taxon>
        <taxon>Deinococcaceae</taxon>
        <taxon>Deinococcus</taxon>
    </lineage>
</organism>
<evidence type="ECO:0000313" key="2">
    <source>
        <dbReference type="EMBL" id="GAA5512786.1"/>
    </source>
</evidence>
<dbReference type="RefSeq" id="WP_345463279.1">
    <property type="nucleotide sequence ID" value="NZ_BAABRP010000004.1"/>
</dbReference>
<comment type="caution">
    <text evidence="2">The sequence shown here is derived from an EMBL/GenBank/DDBJ whole genome shotgun (WGS) entry which is preliminary data.</text>
</comment>
<evidence type="ECO:0008006" key="4">
    <source>
        <dbReference type="Google" id="ProtNLM"/>
    </source>
</evidence>
<feature type="region of interest" description="Disordered" evidence="1">
    <location>
        <begin position="175"/>
        <end position="210"/>
    </location>
</feature>
<evidence type="ECO:0000256" key="1">
    <source>
        <dbReference type="SAM" id="MobiDB-lite"/>
    </source>
</evidence>
<name>A0ABP9W6Q4_9DEIO</name>